<dbReference type="AlphaFoldDB" id="A0A084QET1"/>
<dbReference type="HOGENOM" id="CLU_008514_0_0_1"/>
<dbReference type="Proteomes" id="UP000028524">
    <property type="component" value="Unassembled WGS sequence"/>
</dbReference>
<dbReference type="STRING" id="1283841.A0A084QET1"/>
<gene>
    <name evidence="3" type="ORF">S40285_05828</name>
</gene>
<protein>
    <recommendedName>
        <fullName evidence="2">Pentatricopeptide repeat-containing protein-mitochondrial domain-containing protein</fullName>
    </recommendedName>
</protein>
<dbReference type="InParanoid" id="A0A084QET1"/>
<evidence type="ECO:0000259" key="2">
    <source>
        <dbReference type="Pfam" id="PF23276"/>
    </source>
</evidence>
<dbReference type="PANTHER" id="PTHR47447">
    <property type="entry name" value="OS03G0856100 PROTEIN"/>
    <property type="match status" value="1"/>
</dbReference>
<evidence type="ECO:0000313" key="4">
    <source>
        <dbReference type="Proteomes" id="UP000028524"/>
    </source>
</evidence>
<accession>A0A084QET1</accession>
<feature type="domain" description="Pentatricopeptide repeat-containing protein-mitochondrial" evidence="2">
    <location>
        <begin position="325"/>
        <end position="454"/>
    </location>
</feature>
<keyword evidence="4" id="KW-1185">Reference proteome</keyword>
<sequence>MRPNRIVYDGLWRCLCPALDRQALPETLHTHTRLQRLVRPARRNVSIISQKRLQGTASAPTTAPFADLASAPQHAPRDARVAKLNPLLAPEHPSKGVLAASSVDEIVTALYALRSPNTPLHHVDRHERIIQLVTHLVGSGRQPLRPFVYECMLDAMVDPRGSVFGIRRLLKDMETNSIKLSESMCKSILAALMVHPDYVLRQEILETMQEFWYSHDIQSKQSIILGLLRDGQYELAYTRLAQMADEGAQIDVWVYDVFILVFGQLGFLDEMLALLHQRRRIEDSDDASKSLLYFVLDVSSHKFHYIGTVMGWNCIVRNLFVRPADGIVENVLGTAARYGDTDLATECLQMISERTRLQAHHYEAVAEAFCRSGDVAGALRIFTIMSQNSIRVSRRNTRMIHQMLKDQPRRVAEAKMALEQMYRDQPVPLAVVGALIEVVAQSRGSEEAMDLYERLSVLCDELPNSSILQDLIIYSETPELTQRLMEDYVALVPEQEDSRRTQQTYELLMGACRQQENLDLAFRFARQATKVLGTASGQPIPWLKPLMLSAVAHEDGRIWSVVDELSKGGHDEVVQDVLRQTRLHRPLATEVESAKNKNGAAVEDSSM</sequence>
<keyword evidence="1" id="KW-0677">Repeat</keyword>
<dbReference type="InterPro" id="IPR057027">
    <property type="entry name" value="TPR_mt"/>
</dbReference>
<dbReference type="EMBL" id="KL660795">
    <property type="protein sequence ID" value="KFA62466.1"/>
    <property type="molecule type" value="Genomic_DNA"/>
</dbReference>
<dbReference type="OrthoDB" id="747253at2759"/>
<evidence type="ECO:0000313" key="3">
    <source>
        <dbReference type="EMBL" id="KFA62466.1"/>
    </source>
</evidence>
<dbReference type="Gene3D" id="1.25.40.10">
    <property type="entry name" value="Tetratricopeptide repeat domain"/>
    <property type="match status" value="2"/>
</dbReference>
<name>A0A084QET1_STAC4</name>
<reference evidence="3 4" key="1">
    <citation type="journal article" date="2014" name="BMC Genomics">
        <title>Comparative genome sequencing reveals chemotype-specific gene clusters in the toxigenic black mold Stachybotrys.</title>
        <authorList>
            <person name="Semeiks J."/>
            <person name="Borek D."/>
            <person name="Otwinowski Z."/>
            <person name="Grishin N.V."/>
        </authorList>
    </citation>
    <scope>NUCLEOTIDE SEQUENCE [LARGE SCALE GENOMIC DNA]</scope>
    <source>
        <strain evidence="3 4">IBT 40285</strain>
    </source>
</reference>
<organism evidence="3 4">
    <name type="scientific">Stachybotrys chlorohalonatus (strain IBT 40285)</name>
    <dbReference type="NCBI Taxonomy" id="1283841"/>
    <lineage>
        <taxon>Eukaryota</taxon>
        <taxon>Fungi</taxon>
        <taxon>Dikarya</taxon>
        <taxon>Ascomycota</taxon>
        <taxon>Pezizomycotina</taxon>
        <taxon>Sordariomycetes</taxon>
        <taxon>Hypocreomycetidae</taxon>
        <taxon>Hypocreales</taxon>
        <taxon>Stachybotryaceae</taxon>
        <taxon>Stachybotrys</taxon>
    </lineage>
</organism>
<dbReference type="OMA" id="WVEPFIK"/>
<dbReference type="PANTHER" id="PTHR47447:SF17">
    <property type="entry name" value="OS12G0638900 PROTEIN"/>
    <property type="match status" value="1"/>
</dbReference>
<dbReference type="InterPro" id="IPR011990">
    <property type="entry name" value="TPR-like_helical_dom_sf"/>
</dbReference>
<dbReference type="Pfam" id="PF23276">
    <property type="entry name" value="TPR_24"/>
    <property type="match status" value="1"/>
</dbReference>
<evidence type="ECO:0000256" key="1">
    <source>
        <dbReference type="ARBA" id="ARBA00022737"/>
    </source>
</evidence>
<proteinExistence type="predicted"/>